<dbReference type="Gene3D" id="3.40.190.10">
    <property type="entry name" value="Periplasmic binding protein-like II"/>
    <property type="match status" value="2"/>
</dbReference>
<keyword evidence="2" id="KW-0805">Transcription regulation</keyword>
<evidence type="ECO:0000256" key="3">
    <source>
        <dbReference type="ARBA" id="ARBA00023125"/>
    </source>
</evidence>
<dbReference type="PANTHER" id="PTHR30118">
    <property type="entry name" value="HTH-TYPE TRANSCRIPTIONAL REGULATOR LEUO-RELATED"/>
    <property type="match status" value="1"/>
</dbReference>
<evidence type="ECO:0000313" key="5">
    <source>
        <dbReference type="EMBL" id="NWE77777.1"/>
    </source>
</evidence>
<evidence type="ECO:0000256" key="1">
    <source>
        <dbReference type="ARBA" id="ARBA00009437"/>
    </source>
</evidence>
<dbReference type="PANTHER" id="PTHR30118:SF15">
    <property type="entry name" value="TRANSCRIPTIONAL REGULATORY PROTEIN"/>
    <property type="match status" value="1"/>
</dbReference>
<comment type="similarity">
    <text evidence="1">Belongs to the LysR transcriptional regulatory family.</text>
</comment>
<evidence type="ECO:0000256" key="2">
    <source>
        <dbReference type="ARBA" id="ARBA00023015"/>
    </source>
</evidence>
<sequence length="110" mass="12571">MWKASIHLRIAQSLAAPHILLTTNLIGVAPEALAKSFEKHLPICIRPLPLDIPTFEIAMYWHDRYHRDPENKWLRETVGRALKESVIGLSYPPYHTDIRGFYSGASSLHI</sequence>
<dbReference type="GO" id="GO:0003677">
    <property type="term" value="F:DNA binding"/>
    <property type="evidence" value="ECO:0007669"/>
    <property type="project" value="UniProtKB-KW"/>
</dbReference>
<dbReference type="RefSeq" id="WP_177115134.1">
    <property type="nucleotide sequence ID" value="NZ_JACARF010000023.1"/>
</dbReference>
<comment type="caution">
    <text evidence="5">The sequence shown here is derived from an EMBL/GenBank/DDBJ whole genome shotgun (WGS) entry which is preliminary data.</text>
</comment>
<evidence type="ECO:0000256" key="4">
    <source>
        <dbReference type="ARBA" id="ARBA00023163"/>
    </source>
</evidence>
<accession>A0A7Y8FE86</accession>
<dbReference type="InterPro" id="IPR050389">
    <property type="entry name" value="LysR-type_TF"/>
</dbReference>
<evidence type="ECO:0000313" key="6">
    <source>
        <dbReference type="Proteomes" id="UP000537188"/>
    </source>
</evidence>
<dbReference type="AlphaFoldDB" id="A0A7Y8FE86"/>
<reference evidence="5 6" key="1">
    <citation type="submission" date="2020-04" db="EMBL/GenBank/DDBJ databases">
        <title>Molecular characterization of pseudomonads from Agaricus bisporus reveal novel blotch 2 pathogens in Western Europe.</title>
        <authorList>
            <person name="Taparia T."/>
            <person name="Krijger M."/>
            <person name="Haynes E."/>
            <person name="Elpinstone J.G."/>
            <person name="Noble R."/>
            <person name="Van Der Wolf J."/>
        </authorList>
    </citation>
    <scope>NUCLEOTIDE SEQUENCE [LARGE SCALE GENOMIC DNA]</scope>
    <source>
        <strain evidence="5 6">IPO3781</strain>
    </source>
</reference>
<name>A0A7Y8FE86_9PSED</name>
<dbReference type="SUPFAM" id="SSF53850">
    <property type="entry name" value="Periplasmic binding protein-like II"/>
    <property type="match status" value="1"/>
</dbReference>
<dbReference type="Proteomes" id="UP000537188">
    <property type="component" value="Unassembled WGS sequence"/>
</dbReference>
<gene>
    <name evidence="5" type="ORF">HX828_19595</name>
</gene>
<dbReference type="EMBL" id="JACARF010000023">
    <property type="protein sequence ID" value="NWE77777.1"/>
    <property type="molecule type" value="Genomic_DNA"/>
</dbReference>
<protein>
    <submittedName>
        <fullName evidence="5">Uncharacterized protein</fullName>
    </submittedName>
</protein>
<proteinExistence type="inferred from homology"/>
<keyword evidence="3" id="KW-0238">DNA-binding</keyword>
<organism evidence="5 6">
    <name type="scientific">Pseudomonas yamanorum</name>
    <dbReference type="NCBI Taxonomy" id="515393"/>
    <lineage>
        <taxon>Bacteria</taxon>
        <taxon>Pseudomonadati</taxon>
        <taxon>Pseudomonadota</taxon>
        <taxon>Gammaproteobacteria</taxon>
        <taxon>Pseudomonadales</taxon>
        <taxon>Pseudomonadaceae</taxon>
        <taxon>Pseudomonas</taxon>
    </lineage>
</organism>
<keyword evidence="4" id="KW-0804">Transcription</keyword>